<dbReference type="EMBL" id="CP097753">
    <property type="protein sequence ID" value="URJ28184.1"/>
    <property type="molecule type" value="Genomic_DNA"/>
</dbReference>
<dbReference type="InterPro" id="IPR001763">
    <property type="entry name" value="Rhodanese-like_dom"/>
</dbReference>
<dbReference type="RefSeq" id="WP_250248603.1">
    <property type="nucleotide sequence ID" value="NZ_CP097753.1"/>
</dbReference>
<dbReference type="Proteomes" id="UP001056209">
    <property type="component" value="Chromosome"/>
</dbReference>
<feature type="transmembrane region" description="Helical" evidence="1">
    <location>
        <begin position="15"/>
        <end position="37"/>
    </location>
</feature>
<dbReference type="Pfam" id="PF00581">
    <property type="entry name" value="Rhodanese"/>
    <property type="match status" value="1"/>
</dbReference>
<proteinExistence type="predicted"/>
<feature type="domain" description="Rhodanese" evidence="2">
    <location>
        <begin position="52"/>
        <end position="143"/>
    </location>
</feature>
<dbReference type="CDD" id="cd00158">
    <property type="entry name" value="RHOD"/>
    <property type="match status" value="1"/>
</dbReference>
<dbReference type="PROSITE" id="PS50206">
    <property type="entry name" value="RHODANESE_3"/>
    <property type="match status" value="1"/>
</dbReference>
<gene>
    <name evidence="3" type="ORF">M9393_00125</name>
</gene>
<accession>A0A9Q8TVT5</accession>
<keyword evidence="1" id="KW-0472">Membrane</keyword>
<reference evidence="3" key="1">
    <citation type="submission" date="2022-05" db="EMBL/GenBank/DDBJ databases">
        <title>Impact of host demography and evolutionary history on endosymbiont molecular evolution: a test in carpenter ants (Genus Camponotus) and their Blochmannia endosymbionts.</title>
        <authorList>
            <person name="Manthey J.D."/>
            <person name="Giron J.C."/>
            <person name="Hruska J.P."/>
        </authorList>
    </citation>
    <scope>NUCLEOTIDE SEQUENCE</scope>
    <source>
        <strain evidence="3">C-039</strain>
    </source>
</reference>
<name>A0A9Q8TVT5_9ENTR</name>
<evidence type="ECO:0000313" key="3">
    <source>
        <dbReference type="EMBL" id="URJ28184.1"/>
    </source>
</evidence>
<sequence>MYMQEIVIFLQQHTVLSIVWILLLIATLYTTISSCLFKSSEILRDQAILLINKKKAIVIDIRSQDDYCSGHITNSINVSIKDIKNNNICKLKRFKKYPLIVVHDNNSLAHSIKQHLYKLKFEEVYVLHGGIVDWKSDNFPLLLTNKILK</sequence>
<dbReference type="AlphaFoldDB" id="A0A9Q8TVT5"/>
<dbReference type="Gene3D" id="3.40.250.10">
    <property type="entry name" value="Rhodanese-like domain"/>
    <property type="match status" value="1"/>
</dbReference>
<dbReference type="InterPro" id="IPR036873">
    <property type="entry name" value="Rhodanese-like_dom_sf"/>
</dbReference>
<keyword evidence="1" id="KW-1133">Transmembrane helix</keyword>
<organism evidence="3 4">
    <name type="scientific">Candidatus Blochmannia vicinus</name>
    <name type="common">nom. nud.</name>
    <dbReference type="NCBI Taxonomy" id="251540"/>
    <lineage>
        <taxon>Bacteria</taxon>
        <taxon>Pseudomonadati</taxon>
        <taxon>Pseudomonadota</taxon>
        <taxon>Gammaproteobacteria</taxon>
        <taxon>Enterobacterales</taxon>
        <taxon>Enterobacteriaceae</taxon>
        <taxon>ant endosymbionts</taxon>
        <taxon>Candidatus Blochmanniella</taxon>
    </lineage>
</organism>
<evidence type="ECO:0000259" key="2">
    <source>
        <dbReference type="PROSITE" id="PS50206"/>
    </source>
</evidence>
<evidence type="ECO:0000313" key="4">
    <source>
        <dbReference type="Proteomes" id="UP001056209"/>
    </source>
</evidence>
<protein>
    <submittedName>
        <fullName evidence="3">Rhodanese-like domain-containing protein</fullName>
    </submittedName>
</protein>
<keyword evidence="1" id="KW-0812">Transmembrane</keyword>
<dbReference type="SMART" id="SM00450">
    <property type="entry name" value="RHOD"/>
    <property type="match status" value="1"/>
</dbReference>
<evidence type="ECO:0000256" key="1">
    <source>
        <dbReference type="SAM" id="Phobius"/>
    </source>
</evidence>
<dbReference type="SUPFAM" id="SSF52821">
    <property type="entry name" value="Rhodanese/Cell cycle control phosphatase"/>
    <property type="match status" value="1"/>
</dbReference>